<dbReference type="EMBL" id="JAYWIO010000007">
    <property type="protein sequence ID" value="KAK7250504.1"/>
    <property type="molecule type" value="Genomic_DNA"/>
</dbReference>
<comment type="caution">
    <text evidence="12">The sequence shown here is derived from an EMBL/GenBank/DDBJ whole genome shotgun (WGS) entry which is preliminary data.</text>
</comment>
<evidence type="ECO:0000256" key="2">
    <source>
        <dbReference type="ARBA" id="ARBA00006899"/>
    </source>
</evidence>
<organism evidence="12 13">
    <name type="scientific">Crotalaria pallida</name>
    <name type="common">Smooth rattlebox</name>
    <name type="synonym">Crotalaria striata</name>
    <dbReference type="NCBI Taxonomy" id="3830"/>
    <lineage>
        <taxon>Eukaryota</taxon>
        <taxon>Viridiplantae</taxon>
        <taxon>Streptophyta</taxon>
        <taxon>Embryophyta</taxon>
        <taxon>Tracheophyta</taxon>
        <taxon>Spermatophyta</taxon>
        <taxon>Magnoliopsida</taxon>
        <taxon>eudicotyledons</taxon>
        <taxon>Gunneridae</taxon>
        <taxon>Pentapetalae</taxon>
        <taxon>rosids</taxon>
        <taxon>fabids</taxon>
        <taxon>Fabales</taxon>
        <taxon>Fabaceae</taxon>
        <taxon>Papilionoideae</taxon>
        <taxon>50 kb inversion clade</taxon>
        <taxon>genistoids sensu lato</taxon>
        <taxon>core genistoids</taxon>
        <taxon>Crotalarieae</taxon>
        <taxon>Crotalaria</taxon>
    </lineage>
</organism>
<evidence type="ECO:0000256" key="9">
    <source>
        <dbReference type="ARBA" id="ARBA00023242"/>
    </source>
</evidence>
<evidence type="ECO:0000256" key="1">
    <source>
        <dbReference type="ARBA" id="ARBA00004604"/>
    </source>
</evidence>
<comment type="similarity">
    <text evidence="2">Belongs to the RRN7/TAF1B family.</text>
</comment>
<dbReference type="Proteomes" id="UP001372338">
    <property type="component" value="Unassembled WGS sequence"/>
</dbReference>
<evidence type="ECO:0000256" key="8">
    <source>
        <dbReference type="ARBA" id="ARBA00023163"/>
    </source>
</evidence>
<evidence type="ECO:0000256" key="4">
    <source>
        <dbReference type="ARBA" id="ARBA00022771"/>
    </source>
</evidence>
<dbReference type="GO" id="GO:0042790">
    <property type="term" value="P:nucleolar large rRNA transcription by RNA polymerase I"/>
    <property type="evidence" value="ECO:0007669"/>
    <property type="project" value="TreeGrafter"/>
</dbReference>
<keyword evidence="3" id="KW-0479">Metal-binding</keyword>
<reference evidence="12 13" key="1">
    <citation type="submission" date="2024-01" db="EMBL/GenBank/DDBJ databases">
        <title>The genomes of 5 underutilized Papilionoideae crops provide insights into root nodulation and disease resistanc.</title>
        <authorList>
            <person name="Yuan L."/>
        </authorList>
    </citation>
    <scope>NUCLEOTIDE SEQUENCE [LARGE SCALE GENOMIC DNA]</scope>
    <source>
        <strain evidence="12">ZHUSHIDOU_FW_LH</strain>
        <tissue evidence="12">Leaf</tissue>
    </source>
</reference>
<sequence length="768" mass="87946">MGDDLKTLFCHVYNKLVDHDDDFDGSFYCQICSTQNQDVQDTAVDDADLFNTTAGGALYMPSHRRRHHQQPVPVVTKAQPVSQNGHSFENSLLNFIRNLSSPRESETSQENFQREDFDTTSPSVPQDFGSSKFSNFEEYYFSLVRIMYLAGLQIMIELQCEALVKEFKVTPLICGLVSPIWLRLLSSTRVLDDSASNVIKESEAQKQKQGKQQKDHKIRSTYRAEPHNKFGQQAVMIWFRFLKKRIPLACTVAVSFLACHVAREAVLPSDIMKWTLEGKLPYFSSFVEIEKRMRNALSACPISASVMFRPHQIVSVQKLELLAASIAQSIGLELPPVNFYAIAFRYLQKLHLSVEKILSYACRIHEWSMLPDLWLSLSKDYFSLPTHICVMAILVVAIRILYNINGFGEWEKSLSNNGGPSSKPTTRSTSKDNGEMGIAFAWHDGHGCCKDSDEDPVGPQKRELDSVGLLRHLEAKYNEIANTYGETFVLTYIIILLILECSKDLPTYLQYCKDVVFAGSEQSFEEGSMIENILKVFMNEEDTKPSALEKEQPKPSAAVCGSEPIEQSNGNSSRKFLLANEAIRKMKLDMEENRFCYIPPRVNLKRFDYLHYVRKRDEGALTYVAHADYYILLRACAKVAQVDIRILHIGVLSLERRLAWLENRINQCLHSEPPNATCQFCSNMGYLVHRHEKNPKQEHANYKKVMAPENQLLQWYVWEANYCQELPPTLVQEVNPLYDVQLRRAFLSNFLIDVQIFQKWNASPDDLR</sequence>
<evidence type="ECO:0000313" key="13">
    <source>
        <dbReference type="Proteomes" id="UP001372338"/>
    </source>
</evidence>
<dbReference type="GO" id="GO:0070860">
    <property type="term" value="C:RNA polymerase I core factor complex"/>
    <property type="evidence" value="ECO:0007669"/>
    <property type="project" value="InterPro"/>
</dbReference>
<dbReference type="Pfam" id="PF20644">
    <property type="entry name" value="Rrn7_cyclin_N"/>
    <property type="match status" value="1"/>
</dbReference>
<keyword evidence="4" id="KW-0863">Zinc-finger</keyword>
<evidence type="ECO:0000256" key="7">
    <source>
        <dbReference type="ARBA" id="ARBA00023125"/>
    </source>
</evidence>
<keyword evidence="13" id="KW-1185">Reference proteome</keyword>
<keyword evidence="7" id="KW-0238">DNA-binding</keyword>
<proteinExistence type="inferred from homology"/>
<dbReference type="PANTHER" id="PTHR31576">
    <property type="entry name" value="TATA BOX-BINDING PROTEIN-ASSOCIATED FACTOR RNA POLYMERASE I SUBUNIT B"/>
    <property type="match status" value="1"/>
</dbReference>
<evidence type="ECO:0000259" key="11">
    <source>
        <dbReference type="Pfam" id="PF20644"/>
    </source>
</evidence>
<feature type="region of interest" description="Disordered" evidence="10">
    <location>
        <begin position="104"/>
        <end position="126"/>
    </location>
</feature>
<evidence type="ECO:0000256" key="6">
    <source>
        <dbReference type="ARBA" id="ARBA00023015"/>
    </source>
</evidence>
<comment type="subcellular location">
    <subcellularLocation>
        <location evidence="1">Nucleus</location>
        <location evidence="1">Nucleolus</location>
    </subcellularLocation>
</comment>
<evidence type="ECO:0000256" key="10">
    <source>
        <dbReference type="SAM" id="MobiDB-lite"/>
    </source>
</evidence>
<keyword evidence="5" id="KW-0862">Zinc</keyword>
<accession>A0AAN9E797</accession>
<keyword evidence="9" id="KW-0539">Nucleus</keyword>
<protein>
    <recommendedName>
        <fullName evidence="11">Rrn7/TAF1B N-terminal cyclin domain-containing protein</fullName>
    </recommendedName>
</protein>
<gene>
    <name evidence="12" type="ORF">RIF29_32983</name>
</gene>
<dbReference type="PANTHER" id="PTHR31576:SF2">
    <property type="entry name" value="TATA BOX-BINDING PROTEIN-ASSOCIATED FACTOR RNA POLYMERASE I SUBUNIT B"/>
    <property type="match status" value="1"/>
</dbReference>
<dbReference type="AlphaFoldDB" id="A0AAN9E797"/>
<keyword evidence="6" id="KW-0805">Transcription regulation</keyword>
<evidence type="ECO:0000256" key="5">
    <source>
        <dbReference type="ARBA" id="ARBA00022833"/>
    </source>
</evidence>
<dbReference type="InterPro" id="IPR033599">
    <property type="entry name" value="TAF1B/Rrn7"/>
</dbReference>
<name>A0AAN9E797_CROPI</name>
<dbReference type="GO" id="GO:0001164">
    <property type="term" value="F:RNA polymerase I core promoter sequence-specific DNA binding"/>
    <property type="evidence" value="ECO:0007669"/>
    <property type="project" value="InterPro"/>
</dbReference>
<keyword evidence="8" id="KW-0804">Transcription</keyword>
<dbReference type="InterPro" id="IPR048540">
    <property type="entry name" value="Rrn7_cyclin_N"/>
</dbReference>
<dbReference type="GO" id="GO:0008270">
    <property type="term" value="F:zinc ion binding"/>
    <property type="evidence" value="ECO:0007669"/>
    <property type="project" value="UniProtKB-KW"/>
</dbReference>
<feature type="domain" description="Rrn7/TAF1B N-terminal cyclin" evidence="11">
    <location>
        <begin position="152"/>
        <end position="286"/>
    </location>
</feature>
<evidence type="ECO:0000256" key="3">
    <source>
        <dbReference type="ARBA" id="ARBA00022723"/>
    </source>
</evidence>
<evidence type="ECO:0000313" key="12">
    <source>
        <dbReference type="EMBL" id="KAK7250504.1"/>
    </source>
</evidence>